<protein>
    <submittedName>
        <fullName evidence="2">Uncharacterized protein</fullName>
    </submittedName>
</protein>
<keyword evidence="1" id="KW-1133">Transmembrane helix</keyword>
<accession>I3D2Z3</accession>
<dbReference type="Proteomes" id="UP000003423">
    <property type="component" value="Unassembled WGS sequence"/>
</dbReference>
<proteinExistence type="predicted"/>
<reference evidence="2 3" key="1">
    <citation type="journal article" date="2012" name="J. Bacteriol.">
        <title>Genome sequence of "Candidatus Nitrosopumilus salaria" BD31, an ammonia-oxidizing archaeon from the San Francisco Bay estuary.</title>
        <authorList>
            <person name="Mosier A.C."/>
            <person name="Allen E.E."/>
            <person name="Kim M."/>
            <person name="Ferriera S."/>
            <person name="Francis C.A."/>
        </authorList>
    </citation>
    <scope>NUCLEOTIDE SEQUENCE [LARGE SCALE GENOMIC DNA]</scope>
    <source>
        <strain evidence="2 3">BD31</strain>
    </source>
</reference>
<comment type="caution">
    <text evidence="2">The sequence shown here is derived from an EMBL/GenBank/DDBJ whole genome shotgun (WGS) entry which is preliminary data.</text>
</comment>
<dbReference type="PATRIC" id="fig|859350.6.peg.845"/>
<keyword evidence="1" id="KW-0812">Transmembrane</keyword>
<dbReference type="AlphaFoldDB" id="I3D2Z3"/>
<evidence type="ECO:0000313" key="2">
    <source>
        <dbReference type="EMBL" id="EIJ66086.1"/>
    </source>
</evidence>
<organism evidence="2 3">
    <name type="scientific">Candidatus Nitrosopumilus salarius BD31</name>
    <dbReference type="NCBI Taxonomy" id="859350"/>
    <lineage>
        <taxon>Archaea</taxon>
        <taxon>Nitrososphaerota</taxon>
        <taxon>Nitrososphaeria</taxon>
        <taxon>Nitrosopumilales</taxon>
        <taxon>Nitrosopumilaceae</taxon>
        <taxon>Nitrosopumilus</taxon>
    </lineage>
</organism>
<name>I3D2Z3_9ARCH</name>
<evidence type="ECO:0000256" key="1">
    <source>
        <dbReference type="SAM" id="Phobius"/>
    </source>
</evidence>
<keyword evidence="1" id="KW-0472">Membrane</keyword>
<keyword evidence="3" id="KW-1185">Reference proteome</keyword>
<sequence length="41" mass="4601">MDESELLSFTMWFAITGIIMIVTGLSYKAYLGKKNDEIPSS</sequence>
<dbReference type="RefSeq" id="WP_008298949.1">
    <property type="nucleotide sequence ID" value="NZ_AEXL02000087.1"/>
</dbReference>
<gene>
    <name evidence="2" type="ORF">BD31_I0569</name>
</gene>
<feature type="transmembrane region" description="Helical" evidence="1">
    <location>
        <begin position="6"/>
        <end position="27"/>
    </location>
</feature>
<evidence type="ECO:0000313" key="3">
    <source>
        <dbReference type="Proteomes" id="UP000003423"/>
    </source>
</evidence>
<dbReference type="EMBL" id="AEXL02000087">
    <property type="protein sequence ID" value="EIJ66086.1"/>
    <property type="molecule type" value="Genomic_DNA"/>
</dbReference>